<name>A0A0L7KNR3_OPEBR</name>
<proteinExistence type="predicted"/>
<evidence type="ECO:0000313" key="2">
    <source>
        <dbReference type="Proteomes" id="UP000037510"/>
    </source>
</evidence>
<organism evidence="1 2">
    <name type="scientific">Operophtera brumata</name>
    <name type="common">Winter moth</name>
    <name type="synonym">Phalaena brumata</name>
    <dbReference type="NCBI Taxonomy" id="104452"/>
    <lineage>
        <taxon>Eukaryota</taxon>
        <taxon>Metazoa</taxon>
        <taxon>Ecdysozoa</taxon>
        <taxon>Arthropoda</taxon>
        <taxon>Hexapoda</taxon>
        <taxon>Insecta</taxon>
        <taxon>Pterygota</taxon>
        <taxon>Neoptera</taxon>
        <taxon>Endopterygota</taxon>
        <taxon>Lepidoptera</taxon>
        <taxon>Glossata</taxon>
        <taxon>Ditrysia</taxon>
        <taxon>Geometroidea</taxon>
        <taxon>Geometridae</taxon>
        <taxon>Larentiinae</taxon>
        <taxon>Operophtera</taxon>
    </lineage>
</organism>
<sequence>METILKLQIDNTPEHIRRARRSEKIPKEAPKEECPRLIFAPFSRPPQVVFDNVLIGSSCERNLELYNPSKQIQQRRDQFPCYRTKCYKINDIRDVTSSLATEQNAIKLDVLQLKTANIKADGNPEIRYFAT</sequence>
<protein>
    <submittedName>
        <fullName evidence="1">Putative microtubule binding protein</fullName>
    </submittedName>
</protein>
<evidence type="ECO:0000313" key="1">
    <source>
        <dbReference type="EMBL" id="KOB64932.1"/>
    </source>
</evidence>
<dbReference type="EMBL" id="JTDY01007801">
    <property type="protein sequence ID" value="KOB64932.1"/>
    <property type="molecule type" value="Genomic_DNA"/>
</dbReference>
<dbReference type="AlphaFoldDB" id="A0A0L7KNR3"/>
<gene>
    <name evidence="1" type="ORF">OBRU01_20573</name>
</gene>
<dbReference type="Proteomes" id="UP000037510">
    <property type="component" value="Unassembled WGS sequence"/>
</dbReference>
<reference evidence="1 2" key="1">
    <citation type="journal article" date="2015" name="Genome Biol. Evol.">
        <title>The genome of winter moth (Operophtera brumata) provides a genomic perspective on sexual dimorphism and phenology.</title>
        <authorList>
            <person name="Derks M.F."/>
            <person name="Smit S."/>
            <person name="Salis L."/>
            <person name="Schijlen E."/>
            <person name="Bossers A."/>
            <person name="Mateman C."/>
            <person name="Pijl A.S."/>
            <person name="de Ridder D."/>
            <person name="Groenen M.A."/>
            <person name="Visser M.E."/>
            <person name="Megens H.J."/>
        </authorList>
    </citation>
    <scope>NUCLEOTIDE SEQUENCE [LARGE SCALE GENOMIC DNA]</scope>
    <source>
        <strain evidence="1">WM2013NL</strain>
        <tissue evidence="1">Head and thorax</tissue>
    </source>
</reference>
<comment type="caution">
    <text evidence="1">The sequence shown here is derived from an EMBL/GenBank/DDBJ whole genome shotgun (WGS) entry which is preliminary data.</text>
</comment>
<keyword evidence="2" id="KW-1185">Reference proteome</keyword>
<accession>A0A0L7KNR3</accession>